<comment type="caution">
    <text evidence="1">The sequence shown here is derived from an EMBL/GenBank/DDBJ whole genome shotgun (WGS) entry which is preliminary data.</text>
</comment>
<reference evidence="1 2" key="1">
    <citation type="submission" date="2018-06" db="EMBL/GenBank/DDBJ databases">
        <title>Isolation of heavy metals resistant Paenibacillus silvae NC2 from Gold-Copper mine in ZiJin, China.</title>
        <authorList>
            <person name="Xu J."/>
            <person name="Mazhar H.S."/>
            <person name="Rensing C."/>
        </authorList>
    </citation>
    <scope>NUCLEOTIDE SEQUENCE [LARGE SCALE GENOMIC DNA]</scope>
    <source>
        <strain evidence="1 2">NC2</strain>
    </source>
</reference>
<dbReference type="Proteomes" id="UP000249204">
    <property type="component" value="Unassembled WGS sequence"/>
</dbReference>
<evidence type="ECO:0000313" key="2">
    <source>
        <dbReference type="Proteomes" id="UP000249204"/>
    </source>
</evidence>
<proteinExistence type="predicted"/>
<protein>
    <submittedName>
        <fullName evidence="1">Uncharacterized protein</fullName>
    </submittedName>
</protein>
<name>A0A2W6PHV8_9BACL</name>
<organism evidence="1 2">
    <name type="scientific">Paenibacillus silvae</name>
    <dbReference type="NCBI Taxonomy" id="1325358"/>
    <lineage>
        <taxon>Bacteria</taxon>
        <taxon>Bacillati</taxon>
        <taxon>Bacillota</taxon>
        <taxon>Bacilli</taxon>
        <taxon>Bacillales</taxon>
        <taxon>Paenibacillaceae</taxon>
        <taxon>Paenibacillus</taxon>
    </lineage>
</organism>
<dbReference type="EMBL" id="QKWW01000001">
    <property type="protein sequence ID" value="PZT57776.1"/>
    <property type="molecule type" value="Genomic_DNA"/>
</dbReference>
<accession>A0A2W6PHV8</accession>
<dbReference type="AlphaFoldDB" id="A0A2W6PHV8"/>
<evidence type="ECO:0000313" key="1">
    <source>
        <dbReference type="EMBL" id="PZT57776.1"/>
    </source>
</evidence>
<sequence>MCDMNLWDTLKPLLLPDVQFEEQDQLESDETFERHTRQESFEEYIDRVGHLIPHVPHNVLEHWIYRHYDFILDEYIQLGMENLRFVKESWSSDKIYNDIRLFNGEEPGGMGYHIYENEDDMEDWLTDYILEHRTWPEPIIILNNLKFNS</sequence>
<gene>
    <name evidence="1" type="ORF">DN757_00060</name>
</gene>